<name>A0A7I9Z4H9_9MYCO</name>
<keyword evidence="2" id="KW-0575">Peroxidase</keyword>
<evidence type="ECO:0000259" key="11">
    <source>
        <dbReference type="Pfam" id="PF04261"/>
    </source>
</evidence>
<evidence type="ECO:0000256" key="1">
    <source>
        <dbReference type="ARBA" id="ARBA00001970"/>
    </source>
</evidence>
<dbReference type="GO" id="GO:0005829">
    <property type="term" value="C:cytosol"/>
    <property type="evidence" value="ECO:0007669"/>
    <property type="project" value="TreeGrafter"/>
</dbReference>
<keyword evidence="4" id="KW-0479">Metal-binding</keyword>
<evidence type="ECO:0000256" key="7">
    <source>
        <dbReference type="ARBA" id="ARBA00023004"/>
    </source>
</evidence>
<dbReference type="InterPro" id="IPR048327">
    <property type="entry name" value="Dyp_perox_N"/>
</dbReference>
<feature type="domain" description="Dyp-type peroxidase C-terminal" evidence="12">
    <location>
        <begin position="260"/>
        <end position="438"/>
    </location>
</feature>
<evidence type="ECO:0000256" key="6">
    <source>
        <dbReference type="ARBA" id="ARBA00023002"/>
    </source>
</evidence>
<dbReference type="RefSeq" id="WP_163707893.1">
    <property type="nucleotide sequence ID" value="NZ_BLLA01000001.1"/>
</dbReference>
<protein>
    <recommendedName>
        <fullName evidence="15">Peroxidase</fullName>
    </recommendedName>
</protein>
<organism evidence="13 14">
    <name type="scientific">Mycobacterium timonense</name>
    <dbReference type="NCBI Taxonomy" id="701043"/>
    <lineage>
        <taxon>Bacteria</taxon>
        <taxon>Bacillati</taxon>
        <taxon>Actinomycetota</taxon>
        <taxon>Actinomycetes</taxon>
        <taxon>Mycobacteriales</taxon>
        <taxon>Mycobacteriaceae</taxon>
        <taxon>Mycobacterium</taxon>
        <taxon>Mycobacterium avium complex (MAC)</taxon>
    </lineage>
</organism>
<dbReference type="GO" id="GO:0020037">
    <property type="term" value="F:heme binding"/>
    <property type="evidence" value="ECO:0007669"/>
    <property type="project" value="InterPro"/>
</dbReference>
<keyword evidence="3" id="KW-0349">Heme</keyword>
<evidence type="ECO:0000256" key="8">
    <source>
        <dbReference type="ARBA" id="ARBA00025737"/>
    </source>
</evidence>
<dbReference type="PROSITE" id="PS51318">
    <property type="entry name" value="TAT"/>
    <property type="match status" value="1"/>
</dbReference>
<keyword evidence="10" id="KW-0812">Transmembrane</keyword>
<dbReference type="InterPro" id="IPR006314">
    <property type="entry name" value="Dyp_peroxidase"/>
</dbReference>
<dbReference type="Proteomes" id="UP000465301">
    <property type="component" value="Unassembled WGS sequence"/>
</dbReference>
<dbReference type="PANTHER" id="PTHR30521:SF4">
    <property type="entry name" value="DEFERROCHELATASE"/>
    <property type="match status" value="1"/>
</dbReference>
<dbReference type="NCBIfam" id="TIGR01413">
    <property type="entry name" value="Dyp_perox_fam"/>
    <property type="match status" value="1"/>
</dbReference>
<gene>
    <name evidence="13" type="ORF">MTIM_16580</name>
</gene>
<evidence type="ECO:0000259" key="12">
    <source>
        <dbReference type="Pfam" id="PF20628"/>
    </source>
</evidence>
<evidence type="ECO:0000256" key="2">
    <source>
        <dbReference type="ARBA" id="ARBA00022559"/>
    </source>
</evidence>
<keyword evidence="14" id="KW-1185">Reference proteome</keyword>
<dbReference type="PANTHER" id="PTHR30521">
    <property type="entry name" value="DEFERROCHELATASE/PEROXIDASE"/>
    <property type="match status" value="1"/>
</dbReference>
<keyword evidence="5" id="KW-0732">Signal</keyword>
<dbReference type="InterPro" id="IPR006311">
    <property type="entry name" value="TAT_signal"/>
</dbReference>
<keyword evidence="6" id="KW-0560">Oxidoreductase</keyword>
<sequence>MTDDETGFTTDAPDGVGIQSDSAAVSRRRALGGVMLAGLSGAALGAVMLAGLSGAALGAVGGGLAGHAMAAGQRGDDDDTVDLRRSYPFYGQAHQGGIDTPPQRYAMFMSFSVAAGAGRAELQTLLARWSAAAAILQQGKPVGTVQPQVDVQPPADTGEAYGLSPASLTVTIGLGPALFGDRFGLAARRPAGFTDLPPLNGDNLDPRLHGGDLSVQACADDPQVCYHAVRNLARLGRNIVSPFWAVLGFGRASAGPGQHTPRNLLGFKDGTRNVATDAEYHNFVWVDNSDQPWMNGGTYQVVRKIRMLLETWDVDRIGNQQRIFGRTKDEGAPLSGKTEFDTPNFAAKGTDGNPLIDPMSHVGLAARENNDGIMIRRRSYNYTDGLDSNGQLNAGLLFISYQNDPQDFIRLQNRLGAHDLLNEYIRHIGSAIFAVPPAPAEGHYIGQSLFR</sequence>
<dbReference type="Pfam" id="PF20628">
    <property type="entry name" value="Dyp_perox_C"/>
    <property type="match status" value="1"/>
</dbReference>
<dbReference type="AlphaFoldDB" id="A0A7I9Z4H9"/>
<dbReference type="GO" id="GO:0046872">
    <property type="term" value="F:metal ion binding"/>
    <property type="evidence" value="ECO:0007669"/>
    <property type="project" value="UniProtKB-KW"/>
</dbReference>
<feature type="domain" description="Dyp-type peroxidase N-terminal" evidence="11">
    <location>
        <begin position="95"/>
        <end position="249"/>
    </location>
</feature>
<reference evidence="13 14" key="1">
    <citation type="journal article" date="2019" name="Emerg. Microbes Infect.">
        <title>Comprehensive subspecies identification of 175 nontuberculous mycobacteria species based on 7547 genomic profiles.</title>
        <authorList>
            <person name="Matsumoto Y."/>
            <person name="Kinjo T."/>
            <person name="Motooka D."/>
            <person name="Nabeya D."/>
            <person name="Jung N."/>
            <person name="Uechi K."/>
            <person name="Horii T."/>
            <person name="Iida T."/>
            <person name="Fujita J."/>
            <person name="Nakamura S."/>
        </authorList>
    </citation>
    <scope>NUCLEOTIDE SEQUENCE [LARGE SCALE GENOMIC DNA]</scope>
    <source>
        <strain evidence="13 14">JCM 30726</strain>
    </source>
</reference>
<dbReference type="GO" id="GO:0004601">
    <property type="term" value="F:peroxidase activity"/>
    <property type="evidence" value="ECO:0007669"/>
    <property type="project" value="UniProtKB-KW"/>
</dbReference>
<comment type="caution">
    <text evidence="13">The sequence shown here is derived from an EMBL/GenBank/DDBJ whole genome shotgun (WGS) entry which is preliminary data.</text>
</comment>
<evidence type="ECO:0000256" key="10">
    <source>
        <dbReference type="SAM" id="Phobius"/>
    </source>
</evidence>
<dbReference type="InterPro" id="IPR011008">
    <property type="entry name" value="Dimeric_a/b-barrel"/>
</dbReference>
<dbReference type="EMBL" id="BLLA01000001">
    <property type="protein sequence ID" value="GFG95779.1"/>
    <property type="molecule type" value="Genomic_DNA"/>
</dbReference>
<dbReference type="Pfam" id="PF04261">
    <property type="entry name" value="Dyp_perox_N"/>
    <property type="match status" value="1"/>
</dbReference>
<accession>A0A7I9Z4H9</accession>
<dbReference type="SUPFAM" id="SSF54909">
    <property type="entry name" value="Dimeric alpha+beta barrel"/>
    <property type="match status" value="1"/>
</dbReference>
<evidence type="ECO:0000313" key="13">
    <source>
        <dbReference type="EMBL" id="GFG95779.1"/>
    </source>
</evidence>
<evidence type="ECO:0000313" key="14">
    <source>
        <dbReference type="Proteomes" id="UP000465301"/>
    </source>
</evidence>
<keyword evidence="7" id="KW-0408">Iron</keyword>
<proteinExistence type="inferred from homology"/>
<evidence type="ECO:0000256" key="9">
    <source>
        <dbReference type="SAM" id="MobiDB-lite"/>
    </source>
</evidence>
<keyword evidence="10" id="KW-0472">Membrane</keyword>
<evidence type="ECO:0008006" key="15">
    <source>
        <dbReference type="Google" id="ProtNLM"/>
    </source>
</evidence>
<keyword evidence="10" id="KW-1133">Transmembrane helix</keyword>
<comment type="cofactor">
    <cofactor evidence="1">
        <name>heme b</name>
        <dbReference type="ChEBI" id="CHEBI:60344"/>
    </cofactor>
</comment>
<feature type="transmembrane region" description="Helical" evidence="10">
    <location>
        <begin position="30"/>
        <end position="52"/>
    </location>
</feature>
<feature type="region of interest" description="Disordered" evidence="9">
    <location>
        <begin position="1"/>
        <end position="21"/>
    </location>
</feature>
<evidence type="ECO:0000256" key="3">
    <source>
        <dbReference type="ARBA" id="ARBA00022617"/>
    </source>
</evidence>
<evidence type="ECO:0000256" key="5">
    <source>
        <dbReference type="ARBA" id="ARBA00022729"/>
    </source>
</evidence>
<dbReference type="InterPro" id="IPR048328">
    <property type="entry name" value="Dyp_perox_C"/>
</dbReference>
<comment type="similarity">
    <text evidence="8">Belongs to the DyP-type peroxidase family.</text>
</comment>
<evidence type="ECO:0000256" key="4">
    <source>
        <dbReference type="ARBA" id="ARBA00022723"/>
    </source>
</evidence>
<dbReference type="PROSITE" id="PS51404">
    <property type="entry name" value="DYP_PEROXIDASE"/>
    <property type="match status" value="1"/>
</dbReference>